<dbReference type="InterPro" id="IPR000600">
    <property type="entry name" value="ROK"/>
</dbReference>
<dbReference type="Gene3D" id="3.30.420.40">
    <property type="match status" value="2"/>
</dbReference>
<gene>
    <name evidence="2" type="ORF">E4100_03870</name>
</gene>
<proteinExistence type="inferred from homology"/>
<reference evidence="2 3" key="1">
    <citation type="submission" date="2019-03" db="EMBL/GenBank/DDBJ databases">
        <title>Draft genome sequence data and analysis of a Fermenting Bacterium, Soehngenia longevitae strain 1933PT, isolated from petroleum reservoir in Azerbaijan.</title>
        <authorList>
            <person name="Grouzdev D.S."/>
            <person name="Bidzhieva S.K."/>
            <person name="Sokolova D.S."/>
            <person name="Tourova T.P."/>
            <person name="Poltaraus A.B."/>
            <person name="Nazina T.N."/>
        </authorList>
    </citation>
    <scope>NUCLEOTIDE SEQUENCE [LARGE SCALE GENOMIC DNA]</scope>
    <source>
        <strain evidence="2 3">1933P</strain>
    </source>
</reference>
<evidence type="ECO:0000313" key="2">
    <source>
        <dbReference type="EMBL" id="TFZ40705.1"/>
    </source>
</evidence>
<dbReference type="RefSeq" id="WP_135270731.1">
    <property type="nucleotide sequence ID" value="NZ_SRIB01000004.1"/>
</dbReference>
<dbReference type="InterPro" id="IPR043129">
    <property type="entry name" value="ATPase_NBD"/>
</dbReference>
<name>A0A4Z0D759_9FIRM</name>
<sequence length="299" mass="32539">MKYVVGVDLGGTKINAGVVDEYGNILKKSSAPTSKTGNRTEILDKIETLIKELNSEYNIDGIGIGSPGFIDSEKGEVLTVSGNVVGWSGTKIKYELEKRFDFPVQVENDANAAAICEGWLGSAKNFNSFVMITLGTGLGGGIILEKKLIRGSHFQGTELGHAILYPNGVKCSCGQNGCVERYVSGTAVEYFYYEKSGKKLTGKEIFSSYYDDIYAKEVIDKFAMDLGYFLVSIKNILDPEAIVIGGGVILSKDIWWSNMIEHYHSFVNDDPGIEILPAKYLNDSGIIGAAKAILNKINI</sequence>
<dbReference type="Proteomes" id="UP000298381">
    <property type="component" value="Unassembled WGS sequence"/>
</dbReference>
<dbReference type="PANTHER" id="PTHR18964:SF149">
    <property type="entry name" value="BIFUNCTIONAL UDP-N-ACETYLGLUCOSAMINE 2-EPIMERASE_N-ACETYLMANNOSAMINE KINASE"/>
    <property type="match status" value="1"/>
</dbReference>
<dbReference type="CDD" id="cd24068">
    <property type="entry name" value="ASKHA_NBD_ROK_FnNanK-like"/>
    <property type="match status" value="1"/>
</dbReference>
<evidence type="ECO:0000313" key="3">
    <source>
        <dbReference type="Proteomes" id="UP000298381"/>
    </source>
</evidence>
<dbReference type="SUPFAM" id="SSF53067">
    <property type="entry name" value="Actin-like ATPase domain"/>
    <property type="match status" value="1"/>
</dbReference>
<protein>
    <submittedName>
        <fullName evidence="2">ROK family protein</fullName>
    </submittedName>
</protein>
<dbReference type="Pfam" id="PF00480">
    <property type="entry name" value="ROK"/>
    <property type="match status" value="1"/>
</dbReference>
<dbReference type="InterPro" id="IPR049874">
    <property type="entry name" value="ROK_cs"/>
</dbReference>
<dbReference type="EMBL" id="SRIB01000004">
    <property type="protein sequence ID" value="TFZ40705.1"/>
    <property type="molecule type" value="Genomic_DNA"/>
</dbReference>
<dbReference type="PANTHER" id="PTHR18964">
    <property type="entry name" value="ROK (REPRESSOR, ORF, KINASE) FAMILY"/>
    <property type="match status" value="1"/>
</dbReference>
<dbReference type="AlphaFoldDB" id="A0A4Z0D759"/>
<accession>A0A4Z0D759</accession>
<comment type="caution">
    <text evidence="2">The sequence shown here is derived from an EMBL/GenBank/DDBJ whole genome shotgun (WGS) entry which is preliminary data.</text>
</comment>
<dbReference type="PROSITE" id="PS01125">
    <property type="entry name" value="ROK"/>
    <property type="match status" value="1"/>
</dbReference>
<dbReference type="OrthoDB" id="9795247at2"/>
<organism evidence="2 3">
    <name type="scientific">Soehngenia longivitae</name>
    <dbReference type="NCBI Taxonomy" id="2562294"/>
    <lineage>
        <taxon>Bacteria</taxon>
        <taxon>Bacillati</taxon>
        <taxon>Bacillota</taxon>
        <taxon>Tissierellia</taxon>
        <taxon>Tissierellales</taxon>
        <taxon>Tissierellaceae</taxon>
        <taxon>Soehngenia</taxon>
    </lineage>
</organism>
<comment type="similarity">
    <text evidence="1">Belongs to the ROK (NagC/XylR) family.</text>
</comment>
<evidence type="ECO:0000256" key="1">
    <source>
        <dbReference type="ARBA" id="ARBA00006479"/>
    </source>
</evidence>
<keyword evidence="3" id="KW-1185">Reference proteome</keyword>